<dbReference type="AlphaFoldDB" id="A0A0V0ZTM8"/>
<feature type="non-terminal residue" evidence="1">
    <location>
        <position position="1"/>
    </location>
</feature>
<gene>
    <name evidence="1" type="ORF">T12_8924</name>
</gene>
<evidence type="ECO:0000313" key="2">
    <source>
        <dbReference type="Proteomes" id="UP000054783"/>
    </source>
</evidence>
<comment type="caution">
    <text evidence="1">The sequence shown here is derived from an EMBL/GenBank/DDBJ whole genome shotgun (WGS) entry which is preliminary data.</text>
</comment>
<dbReference type="EMBL" id="JYDQ01000094">
    <property type="protein sequence ID" value="KRY15497.1"/>
    <property type="molecule type" value="Genomic_DNA"/>
</dbReference>
<accession>A0A0V0ZTM8</accession>
<name>A0A0V0ZTM8_9BILA</name>
<protein>
    <submittedName>
        <fullName evidence="1">Uncharacterized protein</fullName>
    </submittedName>
</protein>
<keyword evidence="2" id="KW-1185">Reference proteome</keyword>
<reference evidence="1 2" key="1">
    <citation type="submission" date="2015-01" db="EMBL/GenBank/DDBJ databases">
        <title>Evolution of Trichinella species and genotypes.</title>
        <authorList>
            <person name="Korhonen P.K."/>
            <person name="Edoardo P."/>
            <person name="Giuseppe L.R."/>
            <person name="Gasser R.B."/>
        </authorList>
    </citation>
    <scope>NUCLEOTIDE SEQUENCE [LARGE SCALE GENOMIC DNA]</scope>
    <source>
        <strain evidence="1">ISS2496</strain>
    </source>
</reference>
<dbReference type="Proteomes" id="UP000054783">
    <property type="component" value="Unassembled WGS sequence"/>
</dbReference>
<proteinExistence type="predicted"/>
<sequence>LPTFLSGYLIPFASTYLSETGFSALMALHTHTQHHSRLNVESDLQCIVSPTAPRIYNIVTNSIVSTLIKILLNVLLWKQGWLHATMEQKFALRAQNIYRYAFFEGRMNCTIFIKEEGANIFSVSDMKCQTDSQESQISSPLCLSTGA</sequence>
<organism evidence="1 2">
    <name type="scientific">Trichinella patagoniensis</name>
    <dbReference type="NCBI Taxonomy" id="990121"/>
    <lineage>
        <taxon>Eukaryota</taxon>
        <taxon>Metazoa</taxon>
        <taxon>Ecdysozoa</taxon>
        <taxon>Nematoda</taxon>
        <taxon>Enoplea</taxon>
        <taxon>Dorylaimia</taxon>
        <taxon>Trichinellida</taxon>
        <taxon>Trichinellidae</taxon>
        <taxon>Trichinella</taxon>
    </lineage>
</organism>
<evidence type="ECO:0000313" key="1">
    <source>
        <dbReference type="EMBL" id="KRY15497.1"/>
    </source>
</evidence>